<dbReference type="Pfam" id="PF13443">
    <property type="entry name" value="HTH_26"/>
    <property type="match status" value="1"/>
</dbReference>
<dbReference type="InterPro" id="IPR010982">
    <property type="entry name" value="Lambda_DNA-bd_dom_sf"/>
</dbReference>
<dbReference type="InterPro" id="IPR001387">
    <property type="entry name" value="Cro/C1-type_HTH"/>
</dbReference>
<accession>A0A7L5BUT8</accession>
<name>A0A7L5BUT8_9RHOB</name>
<sequence length="265" mass="29337">MTVMADDIDWPIVAERLRKALSHRRMPVQQLADQSAVHRKTVDRLLQGERIAPDSLLKIERALGERLDESGAPPAAAAPGVAAPAANEGLNPHIPESYVGAYLIFRRSFDHADRIICSALEITRDPVSGHGRFHERLRTVAPDGRKHFNDFKGDVNHAVAVGALQLVAIDDGYLRTVNLGRLRREVMEDGETREVMRGVLQTMNEVLDIGYYPVASPVHVMRTDLSATEAEKAGKTGSFGREGFWEPRIAADLDEVMTKFFPPKA</sequence>
<dbReference type="Gene3D" id="1.10.260.40">
    <property type="entry name" value="lambda repressor-like DNA-binding domains"/>
    <property type="match status" value="1"/>
</dbReference>
<evidence type="ECO:0000313" key="2">
    <source>
        <dbReference type="EMBL" id="QIE56070.1"/>
    </source>
</evidence>
<dbReference type="CDD" id="cd00093">
    <property type="entry name" value="HTH_XRE"/>
    <property type="match status" value="1"/>
</dbReference>
<dbReference type="SMART" id="SM00530">
    <property type="entry name" value="HTH_XRE"/>
    <property type="match status" value="1"/>
</dbReference>
<proteinExistence type="predicted"/>
<dbReference type="AlphaFoldDB" id="A0A7L5BUT8"/>
<dbReference type="SUPFAM" id="SSF47413">
    <property type="entry name" value="lambda repressor-like DNA-binding domains"/>
    <property type="match status" value="1"/>
</dbReference>
<reference evidence="2 3" key="1">
    <citation type="submission" date="2020-02" db="EMBL/GenBank/DDBJ databases">
        <title>complete genome sequence of Rhodobacteraceae bacterium.</title>
        <authorList>
            <person name="Park J."/>
            <person name="Kim Y.-S."/>
            <person name="Kim K.-H."/>
        </authorList>
    </citation>
    <scope>NUCLEOTIDE SEQUENCE [LARGE SCALE GENOMIC DNA]</scope>
    <source>
        <strain evidence="2 3">RR4-56</strain>
    </source>
</reference>
<dbReference type="KEGG" id="hdh:G5B40_11760"/>
<evidence type="ECO:0000313" key="3">
    <source>
        <dbReference type="Proteomes" id="UP000503336"/>
    </source>
</evidence>
<gene>
    <name evidence="2" type="ORF">G5B40_11760</name>
</gene>
<evidence type="ECO:0000259" key="1">
    <source>
        <dbReference type="PROSITE" id="PS50943"/>
    </source>
</evidence>
<feature type="domain" description="HTH cro/C1-type" evidence="1">
    <location>
        <begin position="17"/>
        <end position="70"/>
    </location>
</feature>
<dbReference type="PROSITE" id="PS50943">
    <property type="entry name" value="HTH_CROC1"/>
    <property type="match status" value="1"/>
</dbReference>
<keyword evidence="3" id="KW-1185">Reference proteome</keyword>
<dbReference type="GO" id="GO:0003677">
    <property type="term" value="F:DNA binding"/>
    <property type="evidence" value="ECO:0007669"/>
    <property type="project" value="InterPro"/>
</dbReference>
<organism evidence="2 3">
    <name type="scientific">Pikeienuella piscinae</name>
    <dbReference type="NCBI Taxonomy" id="2748098"/>
    <lineage>
        <taxon>Bacteria</taxon>
        <taxon>Pseudomonadati</taxon>
        <taxon>Pseudomonadota</taxon>
        <taxon>Alphaproteobacteria</taxon>
        <taxon>Rhodobacterales</taxon>
        <taxon>Paracoccaceae</taxon>
        <taxon>Pikeienuella</taxon>
    </lineage>
</organism>
<protein>
    <submittedName>
        <fullName evidence="2">Helix-turn-helix transcriptional regulator</fullName>
    </submittedName>
</protein>
<dbReference type="Proteomes" id="UP000503336">
    <property type="component" value="Chromosome"/>
</dbReference>
<dbReference type="EMBL" id="CP049056">
    <property type="protein sequence ID" value="QIE56070.1"/>
    <property type="molecule type" value="Genomic_DNA"/>
</dbReference>